<dbReference type="InterPro" id="IPR002859">
    <property type="entry name" value="PKD/REJ-like"/>
</dbReference>
<keyword evidence="3" id="KW-1185">Reference proteome</keyword>
<comment type="caution">
    <text evidence="2">The sequence shown here is derived from an EMBL/GenBank/DDBJ whole genome shotgun (WGS) entry which is preliminary data.</text>
</comment>
<evidence type="ECO:0000313" key="2">
    <source>
        <dbReference type="EMBL" id="CAF1650654.1"/>
    </source>
</evidence>
<proteinExistence type="predicted"/>
<name>A0A816EKY9_ADIRI</name>
<protein>
    <recommendedName>
        <fullName evidence="1">PKD/REJ-like domain-containing protein</fullName>
    </recommendedName>
</protein>
<dbReference type="Proteomes" id="UP000663828">
    <property type="component" value="Unassembled WGS sequence"/>
</dbReference>
<dbReference type="Pfam" id="PF02010">
    <property type="entry name" value="REJ"/>
    <property type="match status" value="1"/>
</dbReference>
<accession>A0A816EKY9</accession>
<gene>
    <name evidence="2" type="ORF">XAT740_LOCUS54902</name>
</gene>
<organism evidence="2 3">
    <name type="scientific">Adineta ricciae</name>
    <name type="common">Rotifer</name>
    <dbReference type="NCBI Taxonomy" id="249248"/>
    <lineage>
        <taxon>Eukaryota</taxon>
        <taxon>Metazoa</taxon>
        <taxon>Spiralia</taxon>
        <taxon>Gnathifera</taxon>
        <taxon>Rotifera</taxon>
        <taxon>Eurotatoria</taxon>
        <taxon>Bdelloidea</taxon>
        <taxon>Adinetida</taxon>
        <taxon>Adinetidae</taxon>
        <taxon>Adineta</taxon>
    </lineage>
</organism>
<evidence type="ECO:0000313" key="3">
    <source>
        <dbReference type="Proteomes" id="UP000663828"/>
    </source>
</evidence>
<evidence type="ECO:0000259" key="1">
    <source>
        <dbReference type="Pfam" id="PF02010"/>
    </source>
</evidence>
<feature type="domain" description="PKD/REJ-like" evidence="1">
    <location>
        <begin position="33"/>
        <end position="272"/>
    </location>
</feature>
<dbReference type="AlphaFoldDB" id="A0A816EKY9"/>
<feature type="non-terminal residue" evidence="2">
    <location>
        <position position="1"/>
    </location>
</feature>
<dbReference type="EMBL" id="CAJNOR010010046">
    <property type="protein sequence ID" value="CAF1650654.1"/>
    <property type="molecule type" value="Genomic_DNA"/>
</dbReference>
<sequence length="818" mass="93210">FARPQYQSFEDRNNACFSLNPLNFLKYNDTFHTAVTILPRTLVLHQSYQFMVRMTHRDNSSLQSVGYAIIHIERIQSPIITISCVISTMCSLNLQYYYVNPSTQLALWSFASDNQTLITGIEWEIYYGFTDQTNNMMIWTPVEYSELFGTNTENLTIPKMFFQNTSNVTFWRFQAVYNFSSEILVGTFDIEINKPPSNGTCSIQPQNGTIMTLFTINCNHWYDRDGIKQMTIYNSKFAVLAITTSATTQLRLPIGLDQHLNIYVQDAFDCIAEFTLSSISVLPDPETPNGTFHRLFPFLANSTDRNVITQIITSLSELLNTMNDIINQQAALYDMLLMDISVTPLLTTNSSNPFEENVFNRSIIIELNEHASFREALLVFLNNQSTTTISDLQFQSSILSSLTTATNELTRKSSILASTKCQQLAEHLDRLSKQLPVESVRLTATHLAECSINTLTASHAPLLSRMKVLDLDMARTDEVLDQCRQTGKCDWMNSIPTPEEGNSYIQRELSNAIFEQAVNIMSLLTSSLTTHLNIDQAIEINSSSVYFSLENVLFSSTFKQQNGRNISGFQSESINLTEPIYIRKIMQPLAFSNQSSLTSNTQLSRMFSLSIINRNGSTANVFINGNDSFEFFIPRDPSMPVPSRGLQNALLVNRRKLLFNYHSVDLIKTDTNLTYSIHLEISPLNRNLSYVLIYKFNERPQVDEFDGMKILCYQDLNSNKNHTHFIDNTQTFDHQSVVYGIRELTVTQMDKFCSNQTYSSEDLLLFDTPVVFSDNYELLVYQAGCFYLDEDNNWQSNGLIVGPSTTFYETQCFTTVID</sequence>
<reference evidence="2" key="1">
    <citation type="submission" date="2021-02" db="EMBL/GenBank/DDBJ databases">
        <authorList>
            <person name="Nowell W R."/>
        </authorList>
    </citation>
    <scope>NUCLEOTIDE SEQUENCE</scope>
</reference>